<dbReference type="InterPro" id="IPR001041">
    <property type="entry name" value="2Fe-2S_ferredoxin-type"/>
</dbReference>
<dbReference type="PROSITE" id="PS51085">
    <property type="entry name" value="2FE2S_FER_2"/>
    <property type="match status" value="1"/>
</dbReference>
<evidence type="ECO:0000256" key="6">
    <source>
        <dbReference type="ARBA" id="ARBA00034078"/>
    </source>
</evidence>
<evidence type="ECO:0000256" key="4">
    <source>
        <dbReference type="ARBA" id="ARBA00023004"/>
    </source>
</evidence>
<proteinExistence type="inferred from homology"/>
<dbReference type="Pfam" id="PF00111">
    <property type="entry name" value="Fer2"/>
    <property type="match status" value="1"/>
</dbReference>
<evidence type="ECO:0000256" key="2">
    <source>
        <dbReference type="ARBA" id="ARBA00022714"/>
    </source>
</evidence>
<dbReference type="InterPro" id="IPR036010">
    <property type="entry name" value="2Fe-2S_ferredoxin-like_sf"/>
</dbReference>
<dbReference type="SMR" id="A0A1W5YQZ7"/>
<dbReference type="GO" id="GO:0009055">
    <property type="term" value="F:electron transfer activity"/>
    <property type="evidence" value="ECO:0007669"/>
    <property type="project" value="TreeGrafter"/>
</dbReference>
<dbReference type="InterPro" id="IPR012675">
    <property type="entry name" value="Beta-grasp_dom_sf"/>
</dbReference>
<keyword evidence="8" id="KW-0560">Oxidoreductase</keyword>
<evidence type="ECO:0000256" key="5">
    <source>
        <dbReference type="ARBA" id="ARBA00023014"/>
    </source>
</evidence>
<evidence type="ECO:0000256" key="1">
    <source>
        <dbReference type="ARBA" id="ARBA00010914"/>
    </source>
</evidence>
<sequence>MVEVTFVSHRGESRTVNGNEGESVMQVALNNGVPGILADCGGGLACATCHVHIAPDWMDRVGTPDSEEEMMLEMAVDPDENSRLSCQIKLSADIDGLVVNLPASQL</sequence>
<dbReference type="EMBL" id="KX823576">
    <property type="protein sequence ID" value="ARI47594.1"/>
    <property type="molecule type" value="Genomic_DNA"/>
</dbReference>
<dbReference type="GO" id="GO:0046872">
    <property type="term" value="F:metal ion binding"/>
    <property type="evidence" value="ECO:0007669"/>
    <property type="project" value="UniProtKB-KW"/>
</dbReference>
<dbReference type="Gene3D" id="3.10.20.30">
    <property type="match status" value="1"/>
</dbReference>
<protein>
    <submittedName>
        <fullName evidence="8">Diphenyl ether 1a,2-dioxygenase ferredoxin protein</fullName>
    </submittedName>
</protein>
<evidence type="ECO:0000256" key="3">
    <source>
        <dbReference type="ARBA" id="ARBA00022723"/>
    </source>
</evidence>
<dbReference type="RefSeq" id="WP_070153662.1">
    <property type="nucleotide sequence ID" value="NZ_MINO01000007.1"/>
</dbReference>
<dbReference type="CDD" id="cd00207">
    <property type="entry name" value="fer2"/>
    <property type="match status" value="1"/>
</dbReference>
<evidence type="ECO:0000259" key="7">
    <source>
        <dbReference type="PROSITE" id="PS51085"/>
    </source>
</evidence>
<dbReference type="GO" id="GO:0051213">
    <property type="term" value="F:dioxygenase activity"/>
    <property type="evidence" value="ECO:0007669"/>
    <property type="project" value="UniProtKB-KW"/>
</dbReference>
<keyword evidence="3" id="KW-0479">Metal-binding</keyword>
<dbReference type="PRINTS" id="PR00355">
    <property type="entry name" value="ADRENODOXIN"/>
</dbReference>
<accession>A0A1W5YQZ7</accession>
<dbReference type="PANTHER" id="PTHR23426:SF65">
    <property type="entry name" value="FERREDOXIN-2, MITOCHONDRIAL"/>
    <property type="match status" value="1"/>
</dbReference>
<keyword evidence="8" id="KW-0223">Dioxygenase</keyword>
<dbReference type="InterPro" id="IPR001055">
    <property type="entry name" value="Adrenodoxin-like"/>
</dbReference>
<comment type="cofactor">
    <cofactor evidence="6">
        <name>[2Fe-2S] cluster</name>
        <dbReference type="ChEBI" id="CHEBI:190135"/>
    </cofactor>
</comment>
<feature type="domain" description="2Fe-2S ferredoxin-type" evidence="7">
    <location>
        <begin position="2"/>
        <end position="105"/>
    </location>
</feature>
<dbReference type="PANTHER" id="PTHR23426">
    <property type="entry name" value="FERREDOXIN/ADRENODOXIN"/>
    <property type="match status" value="1"/>
</dbReference>
<dbReference type="GO" id="GO:0051537">
    <property type="term" value="F:2 iron, 2 sulfur cluster binding"/>
    <property type="evidence" value="ECO:0007669"/>
    <property type="project" value="UniProtKB-KW"/>
</dbReference>
<gene>
    <name evidence="8" type="primary">dpeB1</name>
</gene>
<organism evidence="8">
    <name type="scientific">Sphingobium phenoxybenzoativorans</name>
    <dbReference type="NCBI Taxonomy" id="1592790"/>
    <lineage>
        <taxon>Bacteria</taxon>
        <taxon>Pseudomonadati</taxon>
        <taxon>Pseudomonadota</taxon>
        <taxon>Alphaproteobacteria</taxon>
        <taxon>Sphingomonadales</taxon>
        <taxon>Sphingomonadaceae</taxon>
        <taxon>Sphingobium</taxon>
    </lineage>
</organism>
<evidence type="ECO:0000313" key="8">
    <source>
        <dbReference type="EMBL" id="ARI47594.1"/>
    </source>
</evidence>
<dbReference type="GO" id="GO:0140647">
    <property type="term" value="P:P450-containing electron transport chain"/>
    <property type="evidence" value="ECO:0007669"/>
    <property type="project" value="InterPro"/>
</dbReference>
<comment type="similarity">
    <text evidence="1">Belongs to the adrenodoxin/putidaredoxin family.</text>
</comment>
<name>A0A1W5YQZ7_9SPHN</name>
<reference evidence="8" key="1">
    <citation type="journal article" date="2017" name="Appl. Environ. Microbiol.">
        <title>Degradation of diphenyl ether in Sphingobium phenoxybenzoativorans SC_3 is initiated by a novel ring-cleavage dioxygenase.</title>
        <authorList>
            <person name="Cai S."/>
            <person name="Chen L.W."/>
            <person name="Ai Y.C."/>
            <person name="Qiu J.G."/>
            <person name="Wang C.H."/>
            <person name="Shi C."/>
            <person name="He J."/>
            <person name="Cai T.M."/>
        </authorList>
    </citation>
    <scope>NUCLEOTIDE SEQUENCE</scope>
    <source>
        <strain evidence="8">SC_3</strain>
    </source>
</reference>
<keyword evidence="5" id="KW-0411">Iron-sulfur</keyword>
<dbReference type="OrthoDB" id="9799640at2"/>
<keyword evidence="4" id="KW-0408">Iron</keyword>
<dbReference type="AlphaFoldDB" id="A0A1W5YQZ7"/>
<keyword evidence="2" id="KW-0001">2Fe-2S</keyword>
<dbReference type="SUPFAM" id="SSF54292">
    <property type="entry name" value="2Fe-2S ferredoxin-like"/>
    <property type="match status" value="1"/>
</dbReference>